<keyword evidence="4" id="KW-1003">Cell membrane</keyword>
<evidence type="ECO:0000259" key="11">
    <source>
        <dbReference type="PROSITE" id="PS52015"/>
    </source>
</evidence>
<evidence type="ECO:0000256" key="4">
    <source>
        <dbReference type="ARBA" id="ARBA00022475"/>
    </source>
</evidence>
<evidence type="ECO:0000256" key="8">
    <source>
        <dbReference type="ARBA" id="ARBA00022989"/>
    </source>
</evidence>
<dbReference type="RefSeq" id="WP_124320310.1">
    <property type="nucleotide sequence ID" value="NZ_CP027753.1"/>
</dbReference>
<organism evidence="12 13">
    <name type="scientific">Pseudomonas chlororaphis</name>
    <dbReference type="NCBI Taxonomy" id="587753"/>
    <lineage>
        <taxon>Bacteria</taxon>
        <taxon>Pseudomonadati</taxon>
        <taxon>Pseudomonadota</taxon>
        <taxon>Gammaproteobacteria</taxon>
        <taxon>Pseudomonadales</taxon>
        <taxon>Pseudomonadaceae</taxon>
        <taxon>Pseudomonas</taxon>
    </lineage>
</organism>
<feature type="compositionally biased region" description="Low complexity" evidence="10">
    <location>
        <begin position="154"/>
        <end position="174"/>
    </location>
</feature>
<dbReference type="EMBL" id="CP027753">
    <property type="protein sequence ID" value="AZE48302.1"/>
    <property type="molecule type" value="Genomic_DNA"/>
</dbReference>
<dbReference type="PANTHER" id="PTHR33446">
    <property type="entry name" value="PROTEIN TONB-RELATED"/>
    <property type="match status" value="1"/>
</dbReference>
<evidence type="ECO:0000313" key="13">
    <source>
        <dbReference type="Proteomes" id="UP000268048"/>
    </source>
</evidence>
<keyword evidence="5" id="KW-0997">Cell inner membrane</keyword>
<sequence>MTAMIMHSPRQAFDEFSLQPSPGHWRPHALAAALAVALHAGVLALLVAGWSVEPPAAEQLAVLRTQLVMLPPPAPEPAPVVVEPTPAPPEPVVAAPVEPAKPAVDPQLQAQKLEQAALARKQVEDKKREQLAEQQRQQHARQENERRNREAEQQHLAQEQAQQQQAQRAEQARLAAERARQQAAQVAADSRQYLPLSKEAPDYPQRALDKQIEGDCTVEYSVNPQGRVEHPKVLDGCHPLFIRPSLAAANTFRYQPRIVDGQPVSVPAVRNTFHYRIK</sequence>
<keyword evidence="3" id="KW-0813">Transport</keyword>
<name>A0A3G7TPJ0_9PSED</name>
<keyword evidence="8" id="KW-1133">Transmembrane helix</keyword>
<dbReference type="PROSITE" id="PS52015">
    <property type="entry name" value="TONB_CTD"/>
    <property type="match status" value="1"/>
</dbReference>
<dbReference type="GO" id="GO:0098797">
    <property type="term" value="C:plasma membrane protein complex"/>
    <property type="evidence" value="ECO:0007669"/>
    <property type="project" value="TreeGrafter"/>
</dbReference>
<dbReference type="InterPro" id="IPR006260">
    <property type="entry name" value="TonB/TolA_C"/>
</dbReference>
<protein>
    <submittedName>
        <fullName evidence="12">Ferric siderophore transport system, periplasmic binding protein TonB</fullName>
    </submittedName>
</protein>
<evidence type="ECO:0000256" key="6">
    <source>
        <dbReference type="ARBA" id="ARBA00022692"/>
    </source>
</evidence>
<gene>
    <name evidence="12" type="ORF">C4K04_2630</name>
</gene>
<reference evidence="12 13" key="1">
    <citation type="submission" date="2018-03" db="EMBL/GenBank/DDBJ databases">
        <title>Diversity of phytobeneficial traits revealed by whole-genome analysis of worldwide-isolated phenazine-producing Pseudomonas spp.</title>
        <authorList>
            <person name="Biessy A."/>
            <person name="Novinscak A."/>
            <person name="Blom J."/>
            <person name="Leger G."/>
            <person name="Thomashow L.S."/>
            <person name="Cazorla F.M."/>
            <person name="Josic D."/>
            <person name="Filion M."/>
        </authorList>
    </citation>
    <scope>NUCLEOTIDE SEQUENCE [LARGE SCALE GENOMIC DNA]</scope>
    <source>
        <strain evidence="12 13">B25</strain>
    </source>
</reference>
<dbReference type="Gene3D" id="3.30.1150.10">
    <property type="match status" value="1"/>
</dbReference>
<comment type="subcellular location">
    <subcellularLocation>
        <location evidence="1">Cell inner membrane</location>
        <topology evidence="1">Single-pass membrane protein</topology>
        <orientation evidence="1">Periplasmic side</orientation>
    </subcellularLocation>
</comment>
<dbReference type="GO" id="GO:0015031">
    <property type="term" value="P:protein transport"/>
    <property type="evidence" value="ECO:0007669"/>
    <property type="project" value="UniProtKB-KW"/>
</dbReference>
<feature type="domain" description="TonB C-terminal" evidence="11">
    <location>
        <begin position="188"/>
        <end position="278"/>
    </location>
</feature>
<evidence type="ECO:0000256" key="3">
    <source>
        <dbReference type="ARBA" id="ARBA00022448"/>
    </source>
</evidence>
<accession>A0A3G7TPJ0</accession>
<dbReference type="NCBIfam" id="TIGR01352">
    <property type="entry name" value="tonB_Cterm"/>
    <property type="match status" value="1"/>
</dbReference>
<dbReference type="PANTHER" id="PTHR33446:SF2">
    <property type="entry name" value="PROTEIN TONB"/>
    <property type="match status" value="1"/>
</dbReference>
<dbReference type="InterPro" id="IPR051045">
    <property type="entry name" value="TonB-dependent_transducer"/>
</dbReference>
<comment type="similarity">
    <text evidence="2">Belongs to the TonB family.</text>
</comment>
<dbReference type="InterPro" id="IPR037682">
    <property type="entry name" value="TonB_C"/>
</dbReference>
<evidence type="ECO:0000256" key="5">
    <source>
        <dbReference type="ARBA" id="ARBA00022519"/>
    </source>
</evidence>
<keyword evidence="9" id="KW-0472">Membrane</keyword>
<evidence type="ECO:0000256" key="7">
    <source>
        <dbReference type="ARBA" id="ARBA00022927"/>
    </source>
</evidence>
<dbReference type="GO" id="GO:0031992">
    <property type="term" value="F:energy transducer activity"/>
    <property type="evidence" value="ECO:0007669"/>
    <property type="project" value="TreeGrafter"/>
</dbReference>
<evidence type="ECO:0000256" key="1">
    <source>
        <dbReference type="ARBA" id="ARBA00004383"/>
    </source>
</evidence>
<dbReference type="SUPFAM" id="SSF74653">
    <property type="entry name" value="TolA/TonB C-terminal domain"/>
    <property type="match status" value="1"/>
</dbReference>
<feature type="compositionally biased region" description="Basic and acidic residues" evidence="10">
    <location>
        <begin position="140"/>
        <end position="153"/>
    </location>
</feature>
<evidence type="ECO:0000256" key="10">
    <source>
        <dbReference type="SAM" id="MobiDB-lite"/>
    </source>
</evidence>
<dbReference type="Pfam" id="PF03544">
    <property type="entry name" value="TonB_C"/>
    <property type="match status" value="1"/>
</dbReference>
<keyword evidence="7" id="KW-0653">Protein transport</keyword>
<dbReference type="GO" id="GO:0055085">
    <property type="term" value="P:transmembrane transport"/>
    <property type="evidence" value="ECO:0007669"/>
    <property type="project" value="InterPro"/>
</dbReference>
<evidence type="ECO:0000256" key="2">
    <source>
        <dbReference type="ARBA" id="ARBA00006555"/>
    </source>
</evidence>
<feature type="region of interest" description="Disordered" evidence="10">
    <location>
        <begin position="118"/>
        <end position="201"/>
    </location>
</feature>
<evidence type="ECO:0000313" key="12">
    <source>
        <dbReference type="EMBL" id="AZE48302.1"/>
    </source>
</evidence>
<dbReference type="AlphaFoldDB" id="A0A3G7TPJ0"/>
<evidence type="ECO:0000256" key="9">
    <source>
        <dbReference type="ARBA" id="ARBA00023136"/>
    </source>
</evidence>
<proteinExistence type="inferred from homology"/>
<feature type="compositionally biased region" description="Basic and acidic residues" evidence="10">
    <location>
        <begin position="121"/>
        <end position="131"/>
    </location>
</feature>
<dbReference type="Proteomes" id="UP000268048">
    <property type="component" value="Chromosome"/>
</dbReference>
<keyword evidence="6" id="KW-0812">Transmembrane</keyword>